<evidence type="ECO:0000256" key="1">
    <source>
        <dbReference type="ARBA" id="ARBA00004123"/>
    </source>
</evidence>
<name>A0A8K0D4H5_IGNLU</name>
<proteinExistence type="inferred from homology"/>
<dbReference type="GO" id="GO:1990189">
    <property type="term" value="F:protein N-terminal-serine acetyltransferase activity"/>
    <property type="evidence" value="ECO:0007669"/>
    <property type="project" value="UniProtKB-EC"/>
</dbReference>
<keyword evidence="15" id="KW-1185">Reference proteome</keyword>
<evidence type="ECO:0000256" key="9">
    <source>
        <dbReference type="ARBA" id="ARBA00023315"/>
    </source>
</evidence>
<feature type="domain" description="N-acetyltransferase" evidence="13">
    <location>
        <begin position="70"/>
        <end position="218"/>
    </location>
</feature>
<evidence type="ECO:0000256" key="11">
    <source>
        <dbReference type="ARBA" id="ARBA00049524"/>
    </source>
</evidence>
<evidence type="ECO:0000256" key="4">
    <source>
        <dbReference type="ARBA" id="ARBA00012950"/>
    </source>
</evidence>
<reference evidence="14" key="1">
    <citation type="submission" date="2019-08" db="EMBL/GenBank/DDBJ databases">
        <title>The genome of the North American firefly Photinus pyralis.</title>
        <authorList>
            <consortium name="Photinus pyralis genome working group"/>
            <person name="Fallon T.R."/>
            <person name="Sander Lower S.E."/>
            <person name="Weng J.-K."/>
        </authorList>
    </citation>
    <scope>NUCLEOTIDE SEQUENCE</scope>
    <source>
        <strain evidence="14">TRF0915ILg1</strain>
        <tissue evidence="14">Whole body</tissue>
    </source>
</reference>
<dbReference type="Gene3D" id="3.40.630.30">
    <property type="match status" value="1"/>
</dbReference>
<dbReference type="EMBL" id="VTPC01002901">
    <property type="protein sequence ID" value="KAF2899300.1"/>
    <property type="molecule type" value="Genomic_DNA"/>
</dbReference>
<dbReference type="GO" id="GO:0010485">
    <property type="term" value="F:histone H4 acetyltransferase activity"/>
    <property type="evidence" value="ECO:0007669"/>
    <property type="project" value="InterPro"/>
</dbReference>
<evidence type="ECO:0000256" key="8">
    <source>
        <dbReference type="ARBA" id="ARBA00023242"/>
    </source>
</evidence>
<dbReference type="CDD" id="cd04301">
    <property type="entry name" value="NAT_SF"/>
    <property type="match status" value="1"/>
</dbReference>
<comment type="catalytic activity">
    <reaction evidence="11">
        <text>N-terminal L-seryl-[histone H4] + acetyl-CoA = N-terminal N(alpha)-acetyl-L-seryl-[histone H4] + CoA + H(+)</text>
        <dbReference type="Rhea" id="RHEA:50596"/>
        <dbReference type="Rhea" id="RHEA-COMP:12740"/>
        <dbReference type="Rhea" id="RHEA-COMP:12743"/>
        <dbReference type="ChEBI" id="CHEBI:15378"/>
        <dbReference type="ChEBI" id="CHEBI:57287"/>
        <dbReference type="ChEBI" id="CHEBI:57288"/>
        <dbReference type="ChEBI" id="CHEBI:64738"/>
        <dbReference type="ChEBI" id="CHEBI:83690"/>
        <dbReference type="EC" id="2.3.1.257"/>
    </reaction>
</comment>
<evidence type="ECO:0000256" key="6">
    <source>
        <dbReference type="ARBA" id="ARBA00022490"/>
    </source>
</evidence>
<dbReference type="Proteomes" id="UP000801492">
    <property type="component" value="Unassembled WGS sequence"/>
</dbReference>
<comment type="catalytic activity">
    <reaction evidence="10">
        <text>N-terminal L-seryl-[histone H2A] + acetyl-CoA = N-terminal N(alpha)-acetyl-L-seryl-[histone H2A] + CoA + H(+)</text>
        <dbReference type="Rhea" id="RHEA:50600"/>
        <dbReference type="Rhea" id="RHEA-COMP:12742"/>
        <dbReference type="Rhea" id="RHEA-COMP:12744"/>
        <dbReference type="ChEBI" id="CHEBI:15378"/>
        <dbReference type="ChEBI" id="CHEBI:57287"/>
        <dbReference type="ChEBI" id="CHEBI:57288"/>
        <dbReference type="ChEBI" id="CHEBI:64738"/>
        <dbReference type="ChEBI" id="CHEBI:83690"/>
        <dbReference type="EC" id="2.3.1.257"/>
    </reaction>
</comment>
<dbReference type="SUPFAM" id="SSF55729">
    <property type="entry name" value="Acyl-CoA N-acyltransferases (Nat)"/>
    <property type="match status" value="1"/>
</dbReference>
<comment type="caution">
    <text evidence="14">The sequence shown here is derived from an EMBL/GenBank/DDBJ whole genome shotgun (WGS) entry which is preliminary data.</text>
</comment>
<evidence type="ECO:0000256" key="5">
    <source>
        <dbReference type="ARBA" id="ARBA00015043"/>
    </source>
</evidence>
<evidence type="ECO:0000256" key="10">
    <source>
        <dbReference type="ARBA" id="ARBA00047821"/>
    </source>
</evidence>
<keyword evidence="6" id="KW-0963">Cytoplasm</keyword>
<dbReference type="GO" id="GO:0005634">
    <property type="term" value="C:nucleus"/>
    <property type="evidence" value="ECO:0007669"/>
    <property type="project" value="UniProtKB-SubCell"/>
</dbReference>
<evidence type="ECO:0000313" key="15">
    <source>
        <dbReference type="Proteomes" id="UP000801492"/>
    </source>
</evidence>
<dbReference type="EC" id="2.3.1.257" evidence="4"/>
<evidence type="ECO:0000256" key="3">
    <source>
        <dbReference type="ARBA" id="ARBA00008870"/>
    </source>
</evidence>
<keyword evidence="8" id="KW-0539">Nucleus</keyword>
<organism evidence="14 15">
    <name type="scientific">Ignelater luminosus</name>
    <name type="common">Cucubano</name>
    <name type="synonym">Pyrophorus luminosus</name>
    <dbReference type="NCBI Taxonomy" id="2038154"/>
    <lineage>
        <taxon>Eukaryota</taxon>
        <taxon>Metazoa</taxon>
        <taxon>Ecdysozoa</taxon>
        <taxon>Arthropoda</taxon>
        <taxon>Hexapoda</taxon>
        <taxon>Insecta</taxon>
        <taxon>Pterygota</taxon>
        <taxon>Neoptera</taxon>
        <taxon>Endopterygota</taxon>
        <taxon>Coleoptera</taxon>
        <taxon>Polyphaga</taxon>
        <taxon>Elateriformia</taxon>
        <taxon>Elateroidea</taxon>
        <taxon>Elateridae</taxon>
        <taxon>Agrypninae</taxon>
        <taxon>Pyrophorini</taxon>
        <taxon>Ignelater</taxon>
    </lineage>
</organism>
<evidence type="ECO:0000313" key="14">
    <source>
        <dbReference type="EMBL" id="KAF2899300.1"/>
    </source>
</evidence>
<evidence type="ECO:0000256" key="7">
    <source>
        <dbReference type="ARBA" id="ARBA00022679"/>
    </source>
</evidence>
<feature type="compositionally biased region" description="Basic residues" evidence="12">
    <location>
        <begin position="1"/>
        <end position="15"/>
    </location>
</feature>
<dbReference type="AlphaFoldDB" id="A0A8K0D4H5"/>
<dbReference type="GO" id="GO:0043998">
    <property type="term" value="F:histone H2A acetyltransferase activity"/>
    <property type="evidence" value="ECO:0007669"/>
    <property type="project" value="InterPro"/>
</dbReference>
<keyword evidence="9" id="KW-0012">Acyltransferase</keyword>
<gene>
    <name evidence="14" type="ORF">ILUMI_06880</name>
</gene>
<evidence type="ECO:0000256" key="12">
    <source>
        <dbReference type="SAM" id="MobiDB-lite"/>
    </source>
</evidence>
<dbReference type="InterPro" id="IPR000182">
    <property type="entry name" value="GNAT_dom"/>
</dbReference>
<comment type="subcellular location">
    <subcellularLocation>
        <location evidence="2">Cytoplasm</location>
    </subcellularLocation>
    <subcellularLocation>
        <location evidence="1">Nucleus</location>
    </subcellularLocation>
</comment>
<dbReference type="GO" id="GO:0005737">
    <property type="term" value="C:cytoplasm"/>
    <property type="evidence" value="ECO:0007669"/>
    <property type="project" value="UniProtKB-SubCell"/>
</dbReference>
<feature type="region of interest" description="Disordered" evidence="12">
    <location>
        <begin position="1"/>
        <end position="20"/>
    </location>
</feature>
<dbReference type="PROSITE" id="PS51186">
    <property type="entry name" value="GNAT"/>
    <property type="match status" value="1"/>
</dbReference>
<dbReference type="PANTHER" id="PTHR20531:SF1">
    <property type="entry name" value="N-ALPHA-ACETYLTRANSFERASE 40"/>
    <property type="match status" value="1"/>
</dbReference>
<sequence>MGRKNPGKGKEKRQQRKEEQHRLKLAKQVVDKANELEDPLTPFHTFRTFNKNDVCAELFIKRVIVLDEDVKTWIFDLTKRNMKDRYEQCSWGWNDSKKLEEMMDDAAWYLIAKSKDDGSLLGFSHFRFDLDEGIEVLYCYELQLEPHVQRKGLGKFMMQILELIAFSNSLKKVVLTVLKNNKDSEFFKAINYQIDETSPMDDDEEYFPYQILSKINKRLLV</sequence>
<dbReference type="InterPro" id="IPR039949">
    <property type="entry name" value="NAA40"/>
</dbReference>
<dbReference type="InterPro" id="IPR016181">
    <property type="entry name" value="Acyl_CoA_acyltransferase"/>
</dbReference>
<keyword evidence="7" id="KW-0808">Transferase</keyword>
<protein>
    <recommendedName>
        <fullName evidence="5">N-alpha-acetyltransferase 40</fullName>
        <ecNumber evidence="4">2.3.1.257</ecNumber>
    </recommendedName>
</protein>
<dbReference type="Pfam" id="PF00583">
    <property type="entry name" value="Acetyltransf_1"/>
    <property type="match status" value="1"/>
</dbReference>
<dbReference type="OrthoDB" id="424551at2759"/>
<evidence type="ECO:0000259" key="13">
    <source>
        <dbReference type="PROSITE" id="PS51186"/>
    </source>
</evidence>
<dbReference type="PANTHER" id="PTHR20531">
    <property type="entry name" value="N-ALPHA-ACETYLTRANSFERASE 40"/>
    <property type="match status" value="1"/>
</dbReference>
<comment type="similarity">
    <text evidence="3">Belongs to the acetyltransferase family. NAA40 subfamily.</text>
</comment>
<accession>A0A8K0D4H5</accession>
<evidence type="ECO:0000256" key="2">
    <source>
        <dbReference type="ARBA" id="ARBA00004496"/>
    </source>
</evidence>